<proteinExistence type="predicted"/>
<accession>A0ABQ5R3G8</accession>
<name>A0ABQ5R3G8_9ACTN</name>
<reference evidence="1" key="1">
    <citation type="submission" date="2022-12" db="EMBL/GenBank/DDBJ databases">
        <title>New Phytohabitans aurantiacus sp. RD004123 nov., an actinomycete isolated from soil.</title>
        <authorList>
            <person name="Triningsih D.W."/>
            <person name="Harunari E."/>
            <person name="Igarashi Y."/>
        </authorList>
    </citation>
    <scope>NUCLEOTIDE SEQUENCE</scope>
    <source>
        <strain evidence="1">RD004123</strain>
    </source>
</reference>
<protein>
    <recommendedName>
        <fullName evidence="3">Tetracyclin repressor-like C-terminal domain-containing protein</fullName>
    </recommendedName>
</protein>
<evidence type="ECO:0000313" key="1">
    <source>
        <dbReference type="EMBL" id="GLI00768.1"/>
    </source>
</evidence>
<sequence length="143" mass="15893">MYRHFPDDTALFDACSAHWLAGQIPPAPDTWAAIPDAAERLRTGLADLYRFYRDGQTMLTNIYRDKAAIPEAHRDGIDQRDAAFADVLATPFDGPAARRALVRALIGHAISFWTWRSLCVDQRVPEADAVEAMVGLVLQAAQR</sequence>
<evidence type="ECO:0000313" key="2">
    <source>
        <dbReference type="Proteomes" id="UP001144280"/>
    </source>
</evidence>
<dbReference type="Proteomes" id="UP001144280">
    <property type="component" value="Unassembled WGS sequence"/>
</dbReference>
<evidence type="ECO:0008006" key="3">
    <source>
        <dbReference type="Google" id="ProtNLM"/>
    </source>
</evidence>
<comment type="caution">
    <text evidence="1">The sequence shown here is derived from an EMBL/GenBank/DDBJ whole genome shotgun (WGS) entry which is preliminary data.</text>
</comment>
<dbReference type="EMBL" id="BSDI01000036">
    <property type="protein sequence ID" value="GLI00768.1"/>
    <property type="molecule type" value="Genomic_DNA"/>
</dbReference>
<organism evidence="1 2">
    <name type="scientific">Phytohabitans aurantiacus</name>
    <dbReference type="NCBI Taxonomy" id="3016789"/>
    <lineage>
        <taxon>Bacteria</taxon>
        <taxon>Bacillati</taxon>
        <taxon>Actinomycetota</taxon>
        <taxon>Actinomycetes</taxon>
        <taxon>Micromonosporales</taxon>
        <taxon>Micromonosporaceae</taxon>
    </lineage>
</organism>
<keyword evidence="2" id="KW-1185">Reference proteome</keyword>
<dbReference type="Gene3D" id="1.10.357.10">
    <property type="entry name" value="Tetracycline Repressor, domain 2"/>
    <property type="match status" value="1"/>
</dbReference>
<gene>
    <name evidence="1" type="ORF">Pa4123_60440</name>
</gene>